<accession>A0A7X0FQA4</accession>
<dbReference type="RefSeq" id="WP_184750779.1">
    <property type="nucleotide sequence ID" value="NZ_BAAAJR010000006.1"/>
</dbReference>
<name>A0A7X0FQA4_9MICO</name>
<dbReference type="CDD" id="cd07814">
    <property type="entry name" value="SRPBCC_CalC_Aha1-like"/>
    <property type="match status" value="1"/>
</dbReference>
<evidence type="ECO:0000256" key="1">
    <source>
        <dbReference type="ARBA" id="ARBA00006817"/>
    </source>
</evidence>
<dbReference type="InterPro" id="IPR023393">
    <property type="entry name" value="START-like_dom_sf"/>
</dbReference>
<dbReference type="AlphaFoldDB" id="A0A7X0FQA4"/>
<keyword evidence="4" id="KW-1185">Reference proteome</keyword>
<organism evidence="3 4">
    <name type="scientific">Microbacterium thalassium</name>
    <dbReference type="NCBI Taxonomy" id="362649"/>
    <lineage>
        <taxon>Bacteria</taxon>
        <taxon>Bacillati</taxon>
        <taxon>Actinomycetota</taxon>
        <taxon>Actinomycetes</taxon>
        <taxon>Micrococcales</taxon>
        <taxon>Microbacteriaceae</taxon>
        <taxon>Microbacterium</taxon>
    </lineage>
</organism>
<evidence type="ECO:0000313" key="4">
    <source>
        <dbReference type="Proteomes" id="UP000537775"/>
    </source>
</evidence>
<dbReference type="EMBL" id="JACHML010000001">
    <property type="protein sequence ID" value="MBB6391626.1"/>
    <property type="molecule type" value="Genomic_DNA"/>
</dbReference>
<feature type="domain" description="Activator of Hsp90 ATPase homologue 1/2-like C-terminal" evidence="2">
    <location>
        <begin position="12"/>
        <end position="133"/>
    </location>
</feature>
<reference evidence="3 4" key="1">
    <citation type="submission" date="2020-08" db="EMBL/GenBank/DDBJ databases">
        <title>Sequencing the genomes of 1000 actinobacteria strains.</title>
        <authorList>
            <person name="Klenk H.-P."/>
        </authorList>
    </citation>
    <scope>NUCLEOTIDE SEQUENCE [LARGE SCALE GENOMIC DNA]</scope>
    <source>
        <strain evidence="3 4">DSM 12511</strain>
    </source>
</reference>
<dbReference type="InterPro" id="IPR013538">
    <property type="entry name" value="ASHA1/2-like_C"/>
</dbReference>
<dbReference type="Gene3D" id="3.30.530.20">
    <property type="match status" value="1"/>
</dbReference>
<evidence type="ECO:0000259" key="2">
    <source>
        <dbReference type="Pfam" id="PF08327"/>
    </source>
</evidence>
<comment type="caution">
    <text evidence="3">The sequence shown here is derived from an EMBL/GenBank/DDBJ whole genome shotgun (WGS) entry which is preliminary data.</text>
</comment>
<protein>
    <submittedName>
        <fullName evidence="3">Uncharacterized protein YndB with AHSA1/START domain</fullName>
    </submittedName>
</protein>
<comment type="similarity">
    <text evidence="1">Belongs to the AHA1 family.</text>
</comment>
<gene>
    <name evidence="3" type="ORF">HD594_001939</name>
</gene>
<evidence type="ECO:0000313" key="3">
    <source>
        <dbReference type="EMBL" id="MBB6391626.1"/>
    </source>
</evidence>
<sequence length="140" mass="15475">MFELTQEVEVAAPLDAVWHDWTDPASLEEWFWPASLEPAAHVVPEPAGSWLVRSVPASMAVVATVVSLDAPHVMRLQWSWEGEEDHVTEVQVSLDTVDGGGTRVRVVHSGLLTEDEVASHEQGWADCLDRLVARRRGVES</sequence>
<dbReference type="Proteomes" id="UP000537775">
    <property type="component" value="Unassembled WGS sequence"/>
</dbReference>
<dbReference type="SUPFAM" id="SSF55961">
    <property type="entry name" value="Bet v1-like"/>
    <property type="match status" value="1"/>
</dbReference>
<dbReference type="Pfam" id="PF08327">
    <property type="entry name" value="AHSA1"/>
    <property type="match status" value="1"/>
</dbReference>
<proteinExistence type="inferred from homology"/>